<feature type="region of interest" description="Disordered" evidence="5">
    <location>
        <begin position="85"/>
        <end position="125"/>
    </location>
</feature>
<feature type="region of interest" description="Disordered" evidence="5">
    <location>
        <begin position="137"/>
        <end position="172"/>
    </location>
</feature>
<dbReference type="RefSeq" id="XP_062724675.1">
    <property type="nucleotide sequence ID" value="XM_062868859.1"/>
</dbReference>
<keyword evidence="2 6" id="KW-0812">Transmembrane</keyword>
<dbReference type="Proteomes" id="UP001273166">
    <property type="component" value="Unassembled WGS sequence"/>
</dbReference>
<evidence type="ECO:0000313" key="8">
    <source>
        <dbReference type="Proteomes" id="UP001273166"/>
    </source>
</evidence>
<comment type="subcellular location">
    <subcellularLocation>
        <location evidence="1">Membrane</location>
        <topology evidence="1">Single-pass membrane protein</topology>
    </subcellularLocation>
</comment>
<dbReference type="PANTHER" id="PTHR15549">
    <property type="entry name" value="PAIRED IMMUNOGLOBULIN-LIKE TYPE 2 RECEPTOR"/>
    <property type="match status" value="1"/>
</dbReference>
<feature type="compositionally biased region" description="Polar residues" evidence="5">
    <location>
        <begin position="193"/>
        <end position="215"/>
    </location>
</feature>
<evidence type="ECO:0000256" key="3">
    <source>
        <dbReference type="ARBA" id="ARBA00022989"/>
    </source>
</evidence>
<evidence type="ECO:0000256" key="2">
    <source>
        <dbReference type="ARBA" id="ARBA00022692"/>
    </source>
</evidence>
<evidence type="ECO:0000256" key="4">
    <source>
        <dbReference type="ARBA" id="ARBA00023136"/>
    </source>
</evidence>
<feature type="compositionally biased region" description="Basic residues" evidence="5">
    <location>
        <begin position="369"/>
        <end position="379"/>
    </location>
</feature>
<feature type="region of interest" description="Disordered" evidence="5">
    <location>
        <begin position="190"/>
        <end position="401"/>
    </location>
</feature>
<dbReference type="InterPro" id="IPR051694">
    <property type="entry name" value="Immunoregulatory_rcpt-like"/>
</dbReference>
<proteinExistence type="predicted"/>
<name>A0AAJ0GZU6_9PEZI</name>
<protein>
    <submittedName>
        <fullName evidence="7">Uncharacterized protein</fullName>
    </submittedName>
</protein>
<evidence type="ECO:0000313" key="7">
    <source>
        <dbReference type="EMBL" id="KAK3308895.1"/>
    </source>
</evidence>
<keyword evidence="8" id="KW-1185">Reference proteome</keyword>
<dbReference type="AlphaFoldDB" id="A0AAJ0GZU6"/>
<reference evidence="7" key="1">
    <citation type="journal article" date="2023" name="Mol. Phylogenet. Evol.">
        <title>Genome-scale phylogeny and comparative genomics of the fungal order Sordariales.</title>
        <authorList>
            <person name="Hensen N."/>
            <person name="Bonometti L."/>
            <person name="Westerberg I."/>
            <person name="Brannstrom I.O."/>
            <person name="Guillou S."/>
            <person name="Cros-Aarteil S."/>
            <person name="Calhoun S."/>
            <person name="Haridas S."/>
            <person name="Kuo A."/>
            <person name="Mondo S."/>
            <person name="Pangilinan J."/>
            <person name="Riley R."/>
            <person name="LaButti K."/>
            <person name="Andreopoulos B."/>
            <person name="Lipzen A."/>
            <person name="Chen C."/>
            <person name="Yan M."/>
            <person name="Daum C."/>
            <person name="Ng V."/>
            <person name="Clum A."/>
            <person name="Steindorff A."/>
            <person name="Ohm R.A."/>
            <person name="Martin F."/>
            <person name="Silar P."/>
            <person name="Natvig D.O."/>
            <person name="Lalanne C."/>
            <person name="Gautier V."/>
            <person name="Ament-Velasquez S.L."/>
            <person name="Kruys A."/>
            <person name="Hutchinson M.I."/>
            <person name="Powell A.J."/>
            <person name="Barry K."/>
            <person name="Miller A.N."/>
            <person name="Grigoriev I.V."/>
            <person name="Debuchy R."/>
            <person name="Gladieux P."/>
            <person name="Hiltunen Thoren M."/>
            <person name="Johannesson H."/>
        </authorList>
    </citation>
    <scope>NUCLEOTIDE SEQUENCE</scope>
    <source>
        <strain evidence="7">CBS 333.67</strain>
    </source>
</reference>
<sequence>MAPAGSPILPRESELGTSGDLTTGAIAGIACGAGALFLGAGSLFLVYWRRQRRFDREDSLYEEALDERRPPGAMAPAVTYTLDYKMDDPHHHEGDHGSSYTYSPQKSSHPVSTLGAVETPSAMPTHPAYIPRAFVRGSSARGGSTPSNRSTATTSPPPFPSPPYPASWTSKTQPDDTVIQAYLNVAAAAQGPVTDSTSGTQHQENLPPESDSSFSGGLPVQPHPSRTRQSPTQIPAVVIPSFASPPHSASSTDATSHSQSRRKPRAYLPPRLNLPGGGQQDKPLSGRENTTISGPLAFPQHYQRPPRGRGRSGWTREDGGDDDEDVDGDDAGVGTQSDSRRTFRSRALSGRNQGGGGGGGGGGDGRGEKGKKHGRKRSDKRNSGGNRQYAEIEIGRDSDIW</sequence>
<evidence type="ECO:0000256" key="5">
    <source>
        <dbReference type="SAM" id="MobiDB-lite"/>
    </source>
</evidence>
<feature type="compositionally biased region" description="Polar residues" evidence="5">
    <location>
        <begin position="98"/>
        <end position="111"/>
    </location>
</feature>
<comment type="caution">
    <text evidence="7">The sequence shown here is derived from an EMBL/GenBank/DDBJ whole genome shotgun (WGS) entry which is preliminary data.</text>
</comment>
<dbReference type="GO" id="GO:0016020">
    <property type="term" value="C:membrane"/>
    <property type="evidence" value="ECO:0007669"/>
    <property type="project" value="UniProtKB-SubCell"/>
</dbReference>
<reference evidence="7" key="2">
    <citation type="submission" date="2023-06" db="EMBL/GenBank/DDBJ databases">
        <authorList>
            <consortium name="Lawrence Berkeley National Laboratory"/>
            <person name="Mondo S.J."/>
            <person name="Hensen N."/>
            <person name="Bonometti L."/>
            <person name="Westerberg I."/>
            <person name="Brannstrom I.O."/>
            <person name="Guillou S."/>
            <person name="Cros-Aarteil S."/>
            <person name="Calhoun S."/>
            <person name="Haridas S."/>
            <person name="Kuo A."/>
            <person name="Pangilinan J."/>
            <person name="Riley R."/>
            <person name="Labutti K."/>
            <person name="Andreopoulos B."/>
            <person name="Lipzen A."/>
            <person name="Chen C."/>
            <person name="Yanf M."/>
            <person name="Daum C."/>
            <person name="Ng V."/>
            <person name="Clum A."/>
            <person name="Steindorff A."/>
            <person name="Ohm R."/>
            <person name="Martin F."/>
            <person name="Silar P."/>
            <person name="Natvig D."/>
            <person name="Lalanne C."/>
            <person name="Gautier V."/>
            <person name="Ament-Velasquez S.L."/>
            <person name="Kruys A."/>
            <person name="Hutchinson M.I."/>
            <person name="Powell A.J."/>
            <person name="Barry K."/>
            <person name="Miller A.N."/>
            <person name="Grigoriev I.V."/>
            <person name="Debuchy R."/>
            <person name="Gladieux P."/>
            <person name="Thoren M.H."/>
            <person name="Johannesson H."/>
        </authorList>
    </citation>
    <scope>NUCLEOTIDE SEQUENCE</scope>
    <source>
        <strain evidence="7">CBS 333.67</strain>
    </source>
</reference>
<dbReference type="PANTHER" id="PTHR15549:SF26">
    <property type="entry name" value="AXIAL BUDDING PATTERN PROTEIN 2-RELATED"/>
    <property type="match status" value="1"/>
</dbReference>
<feature type="compositionally biased region" description="Gly residues" evidence="5">
    <location>
        <begin position="352"/>
        <end position="364"/>
    </location>
</feature>
<feature type="compositionally biased region" description="Acidic residues" evidence="5">
    <location>
        <begin position="319"/>
        <end position="330"/>
    </location>
</feature>
<keyword evidence="3 6" id="KW-1133">Transmembrane helix</keyword>
<dbReference type="GO" id="GO:0071944">
    <property type="term" value="C:cell periphery"/>
    <property type="evidence" value="ECO:0007669"/>
    <property type="project" value="UniProtKB-ARBA"/>
</dbReference>
<gene>
    <name evidence="7" type="ORF">B0T15DRAFT_525633</name>
</gene>
<evidence type="ECO:0000256" key="6">
    <source>
        <dbReference type="SAM" id="Phobius"/>
    </source>
</evidence>
<dbReference type="EMBL" id="JAUDZG010000002">
    <property type="protein sequence ID" value="KAK3308895.1"/>
    <property type="molecule type" value="Genomic_DNA"/>
</dbReference>
<feature type="compositionally biased region" description="Pro residues" evidence="5">
    <location>
        <begin position="155"/>
        <end position="165"/>
    </location>
</feature>
<keyword evidence="4 6" id="KW-0472">Membrane</keyword>
<feature type="compositionally biased region" description="Basic and acidic residues" evidence="5">
    <location>
        <begin position="85"/>
        <end position="96"/>
    </location>
</feature>
<feature type="compositionally biased region" description="Low complexity" evidence="5">
    <location>
        <begin position="240"/>
        <end position="258"/>
    </location>
</feature>
<organism evidence="7 8">
    <name type="scientific">Chaetomium strumarium</name>
    <dbReference type="NCBI Taxonomy" id="1170767"/>
    <lineage>
        <taxon>Eukaryota</taxon>
        <taxon>Fungi</taxon>
        <taxon>Dikarya</taxon>
        <taxon>Ascomycota</taxon>
        <taxon>Pezizomycotina</taxon>
        <taxon>Sordariomycetes</taxon>
        <taxon>Sordariomycetidae</taxon>
        <taxon>Sordariales</taxon>
        <taxon>Chaetomiaceae</taxon>
        <taxon>Chaetomium</taxon>
    </lineage>
</organism>
<dbReference type="GeneID" id="87887688"/>
<evidence type="ECO:0000256" key="1">
    <source>
        <dbReference type="ARBA" id="ARBA00004167"/>
    </source>
</evidence>
<accession>A0AAJ0GZU6</accession>
<feature type="transmembrane region" description="Helical" evidence="6">
    <location>
        <begin position="25"/>
        <end position="48"/>
    </location>
</feature>